<reference evidence="2" key="1">
    <citation type="submission" date="2017-11" db="EMBL/GenBank/DDBJ databases">
        <authorList>
            <person name="Kuznetsova I."/>
            <person name="Sazanova A."/>
            <person name="Chirak E."/>
            <person name="Safronova V."/>
            <person name="Willems A."/>
        </authorList>
    </citation>
    <scope>NUCLEOTIDE SEQUENCE [LARGE SCALE GENOMIC DNA]</scope>
    <source>
        <strain evidence="2">PEPV15</strain>
    </source>
</reference>
<comment type="caution">
    <text evidence="1">The sequence shown here is derived from an EMBL/GenBank/DDBJ whole genome shotgun (WGS) entry which is preliminary data.</text>
</comment>
<accession>A0A2P7AX27</accession>
<dbReference type="Proteomes" id="UP000241158">
    <property type="component" value="Unassembled WGS sequence"/>
</dbReference>
<sequence>MDELNTPWEDTAPESVIPTVVSRRQFKMQLAIAGFSTQVNAWISAQPELVQIAFNESGSFNRTDEMLVLGFDALGFTVEQVDQFFTAASRI</sequence>
<evidence type="ECO:0000313" key="1">
    <source>
        <dbReference type="EMBL" id="PSH58759.1"/>
    </source>
</evidence>
<name>A0A2P7AX27_9HYPH</name>
<protein>
    <submittedName>
        <fullName evidence="1">Uncharacterized protein</fullName>
    </submittedName>
</protein>
<dbReference type="OrthoDB" id="8448936at2"/>
<keyword evidence="2" id="KW-1185">Reference proteome</keyword>
<organism evidence="1 2">
    <name type="scientific">Phyllobacterium endophyticum</name>
    <dbReference type="NCBI Taxonomy" id="1149773"/>
    <lineage>
        <taxon>Bacteria</taxon>
        <taxon>Pseudomonadati</taxon>
        <taxon>Pseudomonadota</taxon>
        <taxon>Alphaproteobacteria</taxon>
        <taxon>Hyphomicrobiales</taxon>
        <taxon>Phyllobacteriaceae</taxon>
        <taxon>Phyllobacterium</taxon>
    </lineage>
</organism>
<dbReference type="AlphaFoldDB" id="A0A2P7AX27"/>
<evidence type="ECO:0000313" key="2">
    <source>
        <dbReference type="Proteomes" id="UP000241158"/>
    </source>
</evidence>
<proteinExistence type="predicted"/>
<gene>
    <name evidence="1" type="ORF">CU100_09790</name>
</gene>
<dbReference type="EMBL" id="PGGN01000002">
    <property type="protein sequence ID" value="PSH58759.1"/>
    <property type="molecule type" value="Genomic_DNA"/>
</dbReference>